<keyword evidence="2" id="KW-0238">DNA-binding</keyword>
<evidence type="ECO:0000256" key="3">
    <source>
        <dbReference type="ARBA" id="ARBA00023172"/>
    </source>
</evidence>
<accession>A0ABP7WAC9</accession>
<organism evidence="5 6">
    <name type="scientific">Zhongshania borealis</name>
    <dbReference type="NCBI Taxonomy" id="889488"/>
    <lineage>
        <taxon>Bacteria</taxon>
        <taxon>Pseudomonadati</taxon>
        <taxon>Pseudomonadota</taxon>
        <taxon>Gammaproteobacteria</taxon>
        <taxon>Cellvibrionales</taxon>
        <taxon>Spongiibacteraceae</taxon>
        <taxon>Zhongshania</taxon>
    </lineage>
</organism>
<protein>
    <submittedName>
        <fullName evidence="5">Site-specific integrase</fullName>
    </submittedName>
</protein>
<keyword evidence="6" id="KW-1185">Reference proteome</keyword>
<evidence type="ECO:0000313" key="5">
    <source>
        <dbReference type="EMBL" id="GAA4084278.1"/>
    </source>
</evidence>
<evidence type="ECO:0000256" key="1">
    <source>
        <dbReference type="ARBA" id="ARBA00022908"/>
    </source>
</evidence>
<name>A0ABP7WAC9_9GAMM</name>
<evidence type="ECO:0000259" key="4">
    <source>
        <dbReference type="PROSITE" id="PS51898"/>
    </source>
</evidence>
<dbReference type="InterPro" id="IPR013762">
    <property type="entry name" value="Integrase-like_cat_sf"/>
</dbReference>
<dbReference type="SUPFAM" id="SSF56349">
    <property type="entry name" value="DNA breaking-rejoining enzymes"/>
    <property type="match status" value="1"/>
</dbReference>
<keyword evidence="1" id="KW-0229">DNA integration</keyword>
<dbReference type="PANTHER" id="PTHR30349:SF94">
    <property type="entry name" value="INTEGRASE_RECOMBINASE HI_1414-RELATED"/>
    <property type="match status" value="1"/>
</dbReference>
<dbReference type="InterPro" id="IPR002104">
    <property type="entry name" value="Integrase_catalytic"/>
</dbReference>
<dbReference type="Proteomes" id="UP001500392">
    <property type="component" value="Unassembled WGS sequence"/>
</dbReference>
<dbReference type="InterPro" id="IPR010998">
    <property type="entry name" value="Integrase_recombinase_N"/>
</dbReference>
<dbReference type="InterPro" id="IPR011010">
    <property type="entry name" value="DNA_brk_join_enz"/>
</dbReference>
<dbReference type="EMBL" id="BAABDM010000001">
    <property type="protein sequence ID" value="GAA4084278.1"/>
    <property type="molecule type" value="Genomic_DNA"/>
</dbReference>
<evidence type="ECO:0000313" key="6">
    <source>
        <dbReference type="Proteomes" id="UP001500392"/>
    </source>
</evidence>
<dbReference type="InterPro" id="IPR050090">
    <property type="entry name" value="Tyrosine_recombinase_XerCD"/>
</dbReference>
<dbReference type="Gene3D" id="1.10.150.130">
    <property type="match status" value="1"/>
</dbReference>
<keyword evidence="3" id="KW-0233">DNA recombination</keyword>
<proteinExistence type="predicted"/>
<comment type="caution">
    <text evidence="5">The sequence shown here is derived from an EMBL/GenBank/DDBJ whole genome shotgun (WGS) entry which is preliminary data.</text>
</comment>
<evidence type="ECO:0000256" key="2">
    <source>
        <dbReference type="ARBA" id="ARBA00023125"/>
    </source>
</evidence>
<dbReference type="Pfam" id="PF00589">
    <property type="entry name" value="Phage_integrase"/>
    <property type="match status" value="1"/>
</dbReference>
<dbReference type="PANTHER" id="PTHR30349">
    <property type="entry name" value="PHAGE INTEGRASE-RELATED"/>
    <property type="match status" value="1"/>
</dbReference>
<gene>
    <name evidence="5" type="ORF">GCM10022414_03780</name>
</gene>
<feature type="domain" description="Tyr recombinase" evidence="4">
    <location>
        <begin position="164"/>
        <end position="338"/>
    </location>
</feature>
<dbReference type="PROSITE" id="PS51898">
    <property type="entry name" value="TYR_RECOMBINASE"/>
    <property type="match status" value="1"/>
</dbReference>
<sequence>MASIQKTAAGCWRAQVRKLGIRDSGTFDSKREAQEWAAKRETEIVSSGGKKNLHKQTLIPDLFDRYAQTVSIHKGGRNTEGKRLQYFAYNHPSIADLVAQGVNVSGVRKEDIASWRDERLKVVKPSTVLREKNLLCNVFSKAVEWGIVEESPFKGLSWPKEPERRERAISVDEIDSMVFCLGDWDRKSKPSCNDHKIAAMFLLAIETAMRQSEIKYLNHSEVCISERVIRLSAIRTKERRKKVIGLSSEAVRLLEVCKTDGADWLGASSIDVSSRFQIARKNAGIYDLVFHDTRHEGITRLAELLNPFELARQVGHKDLGELNTYYEKQADQFAHKLG</sequence>
<reference evidence="6" key="1">
    <citation type="journal article" date="2019" name="Int. J. Syst. Evol. Microbiol.">
        <title>The Global Catalogue of Microorganisms (GCM) 10K type strain sequencing project: providing services to taxonomists for standard genome sequencing and annotation.</title>
        <authorList>
            <consortium name="The Broad Institute Genomics Platform"/>
            <consortium name="The Broad Institute Genome Sequencing Center for Infectious Disease"/>
            <person name="Wu L."/>
            <person name="Ma J."/>
        </authorList>
    </citation>
    <scope>NUCLEOTIDE SEQUENCE [LARGE SCALE GENOMIC DNA]</scope>
    <source>
        <strain evidence="6">JCM 17304</strain>
    </source>
</reference>
<dbReference type="Gene3D" id="1.10.443.10">
    <property type="entry name" value="Intergrase catalytic core"/>
    <property type="match status" value="1"/>
</dbReference>
<dbReference type="RefSeq" id="WP_344932055.1">
    <property type="nucleotide sequence ID" value="NZ_BAABDM010000001.1"/>
</dbReference>